<dbReference type="Gene3D" id="1.10.287.130">
    <property type="match status" value="1"/>
</dbReference>
<dbReference type="PROSITE" id="PS50109">
    <property type="entry name" value="HIS_KIN"/>
    <property type="match status" value="1"/>
</dbReference>
<evidence type="ECO:0000313" key="16">
    <source>
        <dbReference type="Proteomes" id="UP000036520"/>
    </source>
</evidence>
<dbReference type="CDD" id="cd16922">
    <property type="entry name" value="HATPase_EvgS-ArcB-TorS-like"/>
    <property type="match status" value="1"/>
</dbReference>
<dbReference type="InterPro" id="IPR013656">
    <property type="entry name" value="PAS_4"/>
</dbReference>
<dbReference type="InterPro" id="IPR035965">
    <property type="entry name" value="PAS-like_dom_sf"/>
</dbReference>
<dbReference type="GO" id="GO:0000155">
    <property type="term" value="F:phosphorelay sensor kinase activity"/>
    <property type="evidence" value="ECO:0007669"/>
    <property type="project" value="InterPro"/>
</dbReference>
<evidence type="ECO:0000256" key="9">
    <source>
        <dbReference type="PROSITE-ProRule" id="PRU00169"/>
    </source>
</evidence>
<dbReference type="STRING" id="320787.CA2015_2964"/>
<feature type="domain" description="Response regulatory" evidence="13">
    <location>
        <begin position="842"/>
        <end position="958"/>
    </location>
</feature>
<dbReference type="AlphaFoldDB" id="A0A0H4PDP4"/>
<dbReference type="PROSITE" id="PS50110">
    <property type="entry name" value="RESPONSE_REGULATORY"/>
    <property type="match status" value="1"/>
</dbReference>
<evidence type="ECO:0000256" key="8">
    <source>
        <dbReference type="ARBA" id="ARBA00023012"/>
    </source>
</evidence>
<dbReference type="Pfam" id="PF00512">
    <property type="entry name" value="HisKA"/>
    <property type="match status" value="1"/>
</dbReference>
<keyword evidence="4" id="KW-0808">Transferase</keyword>
<dbReference type="InterPro" id="IPR036890">
    <property type="entry name" value="HATPase_C_sf"/>
</dbReference>
<dbReference type="FunFam" id="1.10.287.130:FF:000002">
    <property type="entry name" value="Two-component osmosensing histidine kinase"/>
    <property type="match status" value="1"/>
</dbReference>
<dbReference type="PANTHER" id="PTHR45339">
    <property type="entry name" value="HYBRID SIGNAL TRANSDUCTION HISTIDINE KINASE J"/>
    <property type="match status" value="1"/>
</dbReference>
<comment type="catalytic activity">
    <reaction evidence="1">
        <text>ATP + protein L-histidine = ADP + protein N-phospho-L-histidine.</text>
        <dbReference type="EC" id="2.7.13.3"/>
    </reaction>
</comment>
<keyword evidence="16" id="KW-1185">Reference proteome</keyword>
<dbReference type="Pfam" id="PF00072">
    <property type="entry name" value="Response_reg"/>
    <property type="match status" value="1"/>
</dbReference>
<keyword evidence="11" id="KW-0472">Membrane</keyword>
<reference evidence="15 16" key="1">
    <citation type="submission" date="2015-07" db="EMBL/GenBank/DDBJ databases">
        <authorList>
            <person name="Kim K.M."/>
        </authorList>
    </citation>
    <scope>NUCLEOTIDE SEQUENCE [LARGE SCALE GENOMIC DNA]</scope>
    <source>
        <strain evidence="15 16">KCTC 12363</strain>
    </source>
</reference>
<dbReference type="SUPFAM" id="SSF47384">
    <property type="entry name" value="Homodimeric domain of signal transducing histidine kinase"/>
    <property type="match status" value="1"/>
</dbReference>
<sequence length="966" mass="109938">MTNTGKYQENKIKRQLKPKRFWWLIGLGGGAVLITLTLAVFFYNSISNNLIDNRNFFLNKQLEYAANEAQANLRNLDEDLAFFVNTQKINARWENNDASKELNELNIRELLNNYLNLIDSLIIEKDDFAQVYQINEPNQLSVTSINSSSIEELNEGEDIIVISGEEDFKLIVKLNISKYFDQLLDNYFLGSNTDKLVFMNDRFFKINGEGQMFFQDELIHENIIQEIDKGIRGDYSAFISNVYNADPQEFLLVQYPFTLTHLKGKYAFAFAQEKNTIDSAIFGNYFHLFIALFGLLTLVIFLIIKYFKITNENNLFLEKKSKHLNQLLKQQTILLQQSKGFIYYQNKEDVIYQVSENVKEVLGNQPDELVNQKLKDFILGDKADFLEKRSLHIEQKKEVFSFEFTSEKKDEGPIRAKVFEKLIYNEDKDYIGSVGIFTDINAKYKADQELIISENRLRSVLNSLPDIIFIYNNQGVYLDYYVQHEELLIVNPKESLGKKIDEVLTGEAGEKAMRAFNKVISTGKMQTEELDLLLDIGRRYFEVRFFKLDEKRVISVGRDITGQRLWERGLSEAKEAAELANREKSSFLANMSHEIRTPLNGLLGITGLLFKTPLSKKQNELLSIIGDSGESLLNIVNDILDYSKIEAGKMELDPVAMDFAMEMDKIINVFAGMALQKDLVINLKIEKSVPAMIVLDKDKLAQIFFNIIGNAVKFSKKGGRIDVIISGELIFTKNLILTCTVKDNGVGISKDKIPQLIKPFTQASQASNGDYKGTGLGLAIASKLIELMGGVLHIESEIDQGSTFTFALISQASEQKLNLLSNTAQKNENLAIENLADKHPLDVLLVEDNDINLKFMVMLLTQMGYNPDVALNGVEAISAVEQKSYDLVFMDNQMPRMNGMDATKIIRSMPNGRKMMIVGLSASVFKEDIELAMNIGMNDYLTKPVKIHQIVERIKNCILLKENQIK</sequence>
<dbReference type="RefSeq" id="WP_048642593.1">
    <property type="nucleotide sequence ID" value="NZ_CP012040.1"/>
</dbReference>
<dbReference type="SUPFAM" id="SSF55874">
    <property type="entry name" value="ATPase domain of HSP90 chaperone/DNA topoisomerase II/histidine kinase"/>
    <property type="match status" value="1"/>
</dbReference>
<dbReference type="SMART" id="SM00388">
    <property type="entry name" value="HisKA"/>
    <property type="match status" value="1"/>
</dbReference>
<feature type="transmembrane region" description="Helical" evidence="11">
    <location>
        <begin position="21"/>
        <end position="43"/>
    </location>
</feature>
<dbReference type="InterPro" id="IPR036097">
    <property type="entry name" value="HisK_dim/P_sf"/>
</dbReference>
<feature type="modified residue" description="4-aspartylphosphate" evidence="9">
    <location>
        <position position="891"/>
    </location>
</feature>
<dbReference type="InterPro" id="IPR004358">
    <property type="entry name" value="Sig_transdc_His_kin-like_C"/>
</dbReference>
<dbReference type="Pfam" id="PF13426">
    <property type="entry name" value="PAS_9"/>
    <property type="match status" value="1"/>
</dbReference>
<keyword evidence="5" id="KW-0547">Nucleotide-binding</keyword>
<evidence type="ECO:0000256" key="7">
    <source>
        <dbReference type="ARBA" id="ARBA00022840"/>
    </source>
</evidence>
<gene>
    <name evidence="15" type="ORF">CA2015_2964</name>
</gene>
<dbReference type="PROSITE" id="PS50112">
    <property type="entry name" value="PAS"/>
    <property type="match status" value="1"/>
</dbReference>
<dbReference type="SUPFAM" id="SSF52172">
    <property type="entry name" value="CheY-like"/>
    <property type="match status" value="1"/>
</dbReference>
<keyword evidence="8" id="KW-0902">Two-component regulatory system</keyword>
<evidence type="ECO:0000313" key="15">
    <source>
        <dbReference type="EMBL" id="AKP52369.1"/>
    </source>
</evidence>
<evidence type="ECO:0000256" key="1">
    <source>
        <dbReference type="ARBA" id="ARBA00000085"/>
    </source>
</evidence>
<dbReference type="SMART" id="SM00448">
    <property type="entry name" value="REC"/>
    <property type="match status" value="1"/>
</dbReference>
<dbReference type="PRINTS" id="PR00344">
    <property type="entry name" value="BCTRLSENSOR"/>
</dbReference>
<evidence type="ECO:0000259" key="14">
    <source>
        <dbReference type="PROSITE" id="PS50112"/>
    </source>
</evidence>
<keyword evidence="7" id="KW-0067">ATP-binding</keyword>
<dbReference type="PANTHER" id="PTHR45339:SF3">
    <property type="entry name" value="HISTIDINE KINASE"/>
    <property type="match status" value="1"/>
</dbReference>
<dbReference type="Gene3D" id="3.40.50.2300">
    <property type="match status" value="1"/>
</dbReference>
<dbReference type="Pfam" id="PF08448">
    <property type="entry name" value="PAS_4"/>
    <property type="match status" value="1"/>
</dbReference>
<dbReference type="SMART" id="SM00387">
    <property type="entry name" value="HATPase_c"/>
    <property type="match status" value="1"/>
</dbReference>
<dbReference type="NCBIfam" id="TIGR00229">
    <property type="entry name" value="sensory_box"/>
    <property type="match status" value="1"/>
</dbReference>
<keyword evidence="6 15" id="KW-0418">Kinase</keyword>
<dbReference type="Gene3D" id="3.30.565.10">
    <property type="entry name" value="Histidine kinase-like ATPase, C-terminal domain"/>
    <property type="match status" value="1"/>
</dbReference>
<evidence type="ECO:0000256" key="5">
    <source>
        <dbReference type="ARBA" id="ARBA00022741"/>
    </source>
</evidence>
<dbReference type="InterPro" id="IPR000014">
    <property type="entry name" value="PAS"/>
</dbReference>
<organism evidence="15 16">
    <name type="scientific">Cyclobacterium amurskyense</name>
    <dbReference type="NCBI Taxonomy" id="320787"/>
    <lineage>
        <taxon>Bacteria</taxon>
        <taxon>Pseudomonadati</taxon>
        <taxon>Bacteroidota</taxon>
        <taxon>Cytophagia</taxon>
        <taxon>Cytophagales</taxon>
        <taxon>Cyclobacteriaceae</taxon>
        <taxon>Cyclobacterium</taxon>
    </lineage>
</organism>
<evidence type="ECO:0000259" key="13">
    <source>
        <dbReference type="PROSITE" id="PS50110"/>
    </source>
</evidence>
<dbReference type="Pfam" id="PF02518">
    <property type="entry name" value="HATPase_c"/>
    <property type="match status" value="1"/>
</dbReference>
<evidence type="ECO:0000256" key="2">
    <source>
        <dbReference type="ARBA" id="ARBA00012438"/>
    </source>
</evidence>
<feature type="domain" description="Histidine kinase" evidence="12">
    <location>
        <begin position="590"/>
        <end position="812"/>
    </location>
</feature>
<dbReference type="GO" id="GO:0005524">
    <property type="term" value="F:ATP binding"/>
    <property type="evidence" value="ECO:0007669"/>
    <property type="project" value="UniProtKB-KW"/>
</dbReference>
<dbReference type="Gene3D" id="3.30.450.20">
    <property type="entry name" value="PAS domain"/>
    <property type="match status" value="2"/>
</dbReference>
<keyword evidence="11" id="KW-0812">Transmembrane</keyword>
<feature type="domain" description="PAS" evidence="14">
    <location>
        <begin position="453"/>
        <end position="523"/>
    </location>
</feature>
<protein>
    <recommendedName>
        <fullName evidence="2">histidine kinase</fullName>
        <ecNumber evidence="2">2.7.13.3</ecNumber>
    </recommendedName>
</protein>
<evidence type="ECO:0000256" key="11">
    <source>
        <dbReference type="SAM" id="Phobius"/>
    </source>
</evidence>
<evidence type="ECO:0000256" key="6">
    <source>
        <dbReference type="ARBA" id="ARBA00022777"/>
    </source>
</evidence>
<feature type="coiled-coil region" evidence="10">
    <location>
        <begin position="59"/>
        <end position="108"/>
    </location>
</feature>
<dbReference type="InterPro" id="IPR011006">
    <property type="entry name" value="CheY-like_superfamily"/>
</dbReference>
<evidence type="ECO:0000259" key="12">
    <source>
        <dbReference type="PROSITE" id="PS50109"/>
    </source>
</evidence>
<evidence type="ECO:0000256" key="10">
    <source>
        <dbReference type="SAM" id="Coils"/>
    </source>
</evidence>
<name>A0A0H4PDP4_9BACT</name>
<dbReference type="KEGG" id="camu:CA2015_2964"/>
<dbReference type="CDD" id="cd17546">
    <property type="entry name" value="REC_hyHK_CKI1_RcsC-like"/>
    <property type="match status" value="1"/>
</dbReference>
<dbReference type="CDD" id="cd00130">
    <property type="entry name" value="PAS"/>
    <property type="match status" value="1"/>
</dbReference>
<accession>A0A0H4PDP4</accession>
<keyword evidence="10" id="KW-0175">Coiled coil</keyword>
<keyword evidence="3 9" id="KW-0597">Phosphoprotein</keyword>
<dbReference type="SUPFAM" id="SSF55785">
    <property type="entry name" value="PYP-like sensor domain (PAS domain)"/>
    <property type="match status" value="2"/>
</dbReference>
<proteinExistence type="predicted"/>
<evidence type="ECO:0000256" key="3">
    <source>
        <dbReference type="ARBA" id="ARBA00022553"/>
    </source>
</evidence>
<feature type="transmembrane region" description="Helical" evidence="11">
    <location>
        <begin position="285"/>
        <end position="307"/>
    </location>
</feature>
<dbReference type="Proteomes" id="UP000036520">
    <property type="component" value="Chromosome"/>
</dbReference>
<dbReference type="EC" id="2.7.13.3" evidence="2"/>
<dbReference type="InterPro" id="IPR001789">
    <property type="entry name" value="Sig_transdc_resp-reg_receiver"/>
</dbReference>
<dbReference type="OrthoDB" id="9811889at2"/>
<evidence type="ECO:0000256" key="4">
    <source>
        <dbReference type="ARBA" id="ARBA00022679"/>
    </source>
</evidence>
<dbReference type="InterPro" id="IPR003661">
    <property type="entry name" value="HisK_dim/P_dom"/>
</dbReference>
<dbReference type="InterPro" id="IPR005467">
    <property type="entry name" value="His_kinase_dom"/>
</dbReference>
<dbReference type="EMBL" id="CP012040">
    <property type="protein sequence ID" value="AKP52369.1"/>
    <property type="molecule type" value="Genomic_DNA"/>
</dbReference>
<dbReference type="CDD" id="cd00082">
    <property type="entry name" value="HisKA"/>
    <property type="match status" value="1"/>
</dbReference>
<dbReference type="SMART" id="SM00091">
    <property type="entry name" value="PAS"/>
    <property type="match status" value="2"/>
</dbReference>
<keyword evidence="11" id="KW-1133">Transmembrane helix</keyword>
<dbReference type="InterPro" id="IPR003594">
    <property type="entry name" value="HATPase_dom"/>
</dbReference>